<name>A0ABQ9J516_9CUCU</name>
<keyword evidence="3" id="KW-1133">Transmembrane helix</keyword>
<evidence type="ECO:0000313" key="6">
    <source>
        <dbReference type="Proteomes" id="UP001162164"/>
    </source>
</evidence>
<dbReference type="InterPro" id="IPR002104">
    <property type="entry name" value="Integrase_catalytic"/>
</dbReference>
<keyword evidence="1" id="KW-0233">DNA recombination</keyword>
<proteinExistence type="predicted"/>
<evidence type="ECO:0000259" key="4">
    <source>
        <dbReference type="Pfam" id="PF00589"/>
    </source>
</evidence>
<dbReference type="Pfam" id="PF00589">
    <property type="entry name" value="Phage_integrase"/>
    <property type="match status" value="1"/>
</dbReference>
<dbReference type="PANTHER" id="PTHR35617:SF3">
    <property type="entry name" value="CORE-BINDING (CB) DOMAIN-CONTAINING PROTEIN"/>
    <property type="match status" value="1"/>
</dbReference>
<gene>
    <name evidence="5" type="ORF">NQ317_010789</name>
</gene>
<keyword evidence="3" id="KW-0812">Transmembrane</keyword>
<dbReference type="PANTHER" id="PTHR35617">
    <property type="entry name" value="PHAGE_INTEGRASE DOMAIN-CONTAINING PROTEIN"/>
    <property type="match status" value="1"/>
</dbReference>
<evidence type="ECO:0000256" key="3">
    <source>
        <dbReference type="SAM" id="Phobius"/>
    </source>
</evidence>
<dbReference type="InterPro" id="IPR011010">
    <property type="entry name" value="DNA_brk_join_enz"/>
</dbReference>
<dbReference type="InterPro" id="IPR013762">
    <property type="entry name" value="Integrase-like_cat_sf"/>
</dbReference>
<feature type="transmembrane region" description="Helical" evidence="3">
    <location>
        <begin position="617"/>
        <end position="636"/>
    </location>
</feature>
<dbReference type="SUPFAM" id="SSF56349">
    <property type="entry name" value="DNA breaking-rejoining enzymes"/>
    <property type="match status" value="1"/>
</dbReference>
<evidence type="ECO:0000256" key="2">
    <source>
        <dbReference type="SAM" id="MobiDB-lite"/>
    </source>
</evidence>
<accession>A0ABQ9J516</accession>
<protein>
    <recommendedName>
        <fullName evidence="4">Tyr recombinase domain-containing protein</fullName>
    </recommendedName>
</protein>
<evidence type="ECO:0000313" key="5">
    <source>
        <dbReference type="EMBL" id="KAJ8973095.1"/>
    </source>
</evidence>
<reference evidence="5" key="1">
    <citation type="journal article" date="2023" name="Insect Mol. Biol.">
        <title>Genome sequencing provides insights into the evolution of gene families encoding plant cell wall-degrading enzymes in longhorned beetles.</title>
        <authorList>
            <person name="Shin N.R."/>
            <person name="Okamura Y."/>
            <person name="Kirsch R."/>
            <person name="Pauchet Y."/>
        </authorList>
    </citation>
    <scope>NUCLEOTIDE SEQUENCE</scope>
    <source>
        <strain evidence="5">MMC_N1</strain>
    </source>
</reference>
<feature type="region of interest" description="Disordered" evidence="2">
    <location>
        <begin position="92"/>
        <end position="113"/>
    </location>
</feature>
<feature type="domain" description="Tyr recombinase" evidence="4">
    <location>
        <begin position="19"/>
        <end position="113"/>
    </location>
</feature>
<keyword evidence="3" id="KW-0472">Membrane</keyword>
<evidence type="ECO:0000256" key="1">
    <source>
        <dbReference type="ARBA" id="ARBA00023172"/>
    </source>
</evidence>
<keyword evidence="6" id="KW-1185">Reference proteome</keyword>
<dbReference type="EMBL" id="JAPWTJ010001242">
    <property type="protein sequence ID" value="KAJ8973095.1"/>
    <property type="molecule type" value="Genomic_DNA"/>
</dbReference>
<dbReference type="Proteomes" id="UP001162164">
    <property type="component" value="Unassembled WGS sequence"/>
</dbReference>
<comment type="caution">
    <text evidence="5">The sequence shown here is derived from an EMBL/GenBank/DDBJ whole genome shotgun (WGS) entry which is preliminary data.</text>
</comment>
<dbReference type="Gene3D" id="1.10.443.10">
    <property type="entry name" value="Intergrase catalytic core"/>
    <property type="match status" value="1"/>
</dbReference>
<organism evidence="5 6">
    <name type="scientific">Molorchus minor</name>
    <dbReference type="NCBI Taxonomy" id="1323400"/>
    <lineage>
        <taxon>Eukaryota</taxon>
        <taxon>Metazoa</taxon>
        <taxon>Ecdysozoa</taxon>
        <taxon>Arthropoda</taxon>
        <taxon>Hexapoda</taxon>
        <taxon>Insecta</taxon>
        <taxon>Pterygota</taxon>
        <taxon>Neoptera</taxon>
        <taxon>Endopterygota</taxon>
        <taxon>Coleoptera</taxon>
        <taxon>Polyphaga</taxon>
        <taxon>Cucujiformia</taxon>
        <taxon>Chrysomeloidea</taxon>
        <taxon>Cerambycidae</taxon>
        <taxon>Lamiinae</taxon>
        <taxon>Monochamini</taxon>
        <taxon>Molorchus</taxon>
    </lineage>
</organism>
<dbReference type="CDD" id="cd09275">
    <property type="entry name" value="RNase_HI_RT_DIRS1"/>
    <property type="match status" value="1"/>
</dbReference>
<feature type="compositionally biased region" description="Polar residues" evidence="2">
    <location>
        <begin position="103"/>
        <end position="113"/>
    </location>
</feature>
<sequence length="637" mass="71509">MVQNQDNIPVFIPDLIKTSGVNRKQPCLHIPIWKDNNKLCVATTLRTYIEATQDIRKAQDYLFLTHKEPHNRASKQTISRWVKDIRREAGIDTSKFKPHTTRHASTSAAHRQGYQQNNFSLGRGINAALSQIKDGGDVTVLSSLIDSGRILTNLFHDISVTRRGLIAQTPKQNCVDRTTPDEYLLGIDFEEKIKTTKSLARVAKELHTVLSWIKGYKIPLAGVLCGQLIKHVLIRVDNTTAVAYINKMGSVQFPRLDLLARNIWKWCEERNIWLFASYSSSSSVSQTFNKPASQLAVPTRAVQSFKPTSSTAGKIKSGSYFANRRRGTRGKHCGDVHTPQHKWPLCTRIPYANITARHIIISYPVNWRRGLFRFPEFEVPRGHVHRGILNFECTLNYLYPPSVIELTLLWYTWCVFRLAGFGVPGRSMHRGIPNFKFTGDSGLLDLGYPEALCTEVFSTSNALTSSVYLASRYLKLSDSRGSMRRQLLRYTGFGNLGALGTEEFSTSNALRAPCISPPVIEINAAYSTGRNSQLQMQNKPPVPFLELARITNGGLHGLDYGYTNLKELPPRVTTTRNYNSLPNRGLTGSLPRSQLTISKFGTYFPGIVDRLRITTAWLGWVALLVAALLVGTQELTK</sequence>